<dbReference type="RefSeq" id="XP_052742417.1">
    <property type="nucleotide sequence ID" value="XM_052886457.1"/>
</dbReference>
<protein>
    <submittedName>
        <fullName evidence="7">Uncharacterized protein LOC112045569</fullName>
    </submittedName>
</protein>
<dbReference type="InterPro" id="IPR032675">
    <property type="entry name" value="LRR_dom_sf"/>
</dbReference>
<dbReference type="InterPro" id="IPR012677">
    <property type="entry name" value="Nucleotide-bd_a/b_plait_sf"/>
</dbReference>
<dbReference type="InterPro" id="IPR006553">
    <property type="entry name" value="Leu-rich_rpt_Cys-con_subtyp"/>
</dbReference>
<feature type="domain" description="F-box" evidence="5">
    <location>
        <begin position="205"/>
        <end position="260"/>
    </location>
</feature>
<dbReference type="PROSITE" id="PS50181">
    <property type="entry name" value="FBOX"/>
    <property type="match status" value="1"/>
</dbReference>
<evidence type="ECO:0000256" key="2">
    <source>
        <dbReference type="ARBA" id="ARBA00022884"/>
    </source>
</evidence>
<evidence type="ECO:0000313" key="6">
    <source>
        <dbReference type="Proteomes" id="UP001652582"/>
    </source>
</evidence>
<dbReference type="Pfam" id="PF00646">
    <property type="entry name" value="F-box"/>
    <property type="match status" value="1"/>
</dbReference>
<organism evidence="6 7">
    <name type="scientific">Bicyclus anynana</name>
    <name type="common">Squinting bush brown butterfly</name>
    <dbReference type="NCBI Taxonomy" id="110368"/>
    <lineage>
        <taxon>Eukaryota</taxon>
        <taxon>Metazoa</taxon>
        <taxon>Ecdysozoa</taxon>
        <taxon>Arthropoda</taxon>
        <taxon>Hexapoda</taxon>
        <taxon>Insecta</taxon>
        <taxon>Pterygota</taxon>
        <taxon>Neoptera</taxon>
        <taxon>Endopterygota</taxon>
        <taxon>Lepidoptera</taxon>
        <taxon>Glossata</taxon>
        <taxon>Ditrysia</taxon>
        <taxon>Papilionoidea</taxon>
        <taxon>Nymphalidae</taxon>
        <taxon>Satyrinae</taxon>
        <taxon>Satyrini</taxon>
        <taxon>Mycalesina</taxon>
        <taxon>Bicyclus</taxon>
    </lineage>
</organism>
<dbReference type="SUPFAM" id="SSF81383">
    <property type="entry name" value="F-box domain"/>
    <property type="match status" value="1"/>
</dbReference>
<dbReference type="PROSITE" id="PS50102">
    <property type="entry name" value="RRM"/>
    <property type="match status" value="1"/>
</dbReference>
<evidence type="ECO:0000259" key="4">
    <source>
        <dbReference type="PROSITE" id="PS50102"/>
    </source>
</evidence>
<keyword evidence="1" id="KW-0833">Ubl conjugation pathway</keyword>
<gene>
    <name evidence="7" type="primary">LOC112045569</name>
</gene>
<dbReference type="SMART" id="SM00367">
    <property type="entry name" value="LRR_CC"/>
    <property type="match status" value="5"/>
</dbReference>
<dbReference type="InterPro" id="IPR001810">
    <property type="entry name" value="F-box_dom"/>
</dbReference>
<proteinExistence type="predicted"/>
<dbReference type="PANTHER" id="PTHR13318:SF162">
    <property type="entry name" value="LEUCINE-RICH REPEAT FAMILY PROTEIN"/>
    <property type="match status" value="1"/>
</dbReference>
<dbReference type="InterPro" id="IPR035979">
    <property type="entry name" value="RBD_domain_sf"/>
</dbReference>
<keyword evidence="2 3" id="KW-0694">RNA-binding</keyword>
<evidence type="ECO:0000256" key="1">
    <source>
        <dbReference type="ARBA" id="ARBA00022786"/>
    </source>
</evidence>
<dbReference type="InterPro" id="IPR036047">
    <property type="entry name" value="F-box-like_dom_sf"/>
</dbReference>
<dbReference type="CDD" id="cd00590">
    <property type="entry name" value="RRM_SF"/>
    <property type="match status" value="1"/>
</dbReference>
<feature type="domain" description="RRM" evidence="4">
    <location>
        <begin position="52"/>
        <end position="134"/>
    </location>
</feature>
<accession>A0ABM3LTM7</accession>
<evidence type="ECO:0000256" key="3">
    <source>
        <dbReference type="PROSITE-ProRule" id="PRU00176"/>
    </source>
</evidence>
<dbReference type="SUPFAM" id="SSF52047">
    <property type="entry name" value="RNI-like"/>
    <property type="match status" value="1"/>
</dbReference>
<dbReference type="SUPFAM" id="SSF54928">
    <property type="entry name" value="RNA-binding domain, RBD"/>
    <property type="match status" value="1"/>
</dbReference>
<evidence type="ECO:0000259" key="5">
    <source>
        <dbReference type="PROSITE" id="PS50181"/>
    </source>
</evidence>
<dbReference type="InterPro" id="IPR000504">
    <property type="entry name" value="RRM_dom"/>
</dbReference>
<dbReference type="Gene3D" id="3.30.70.330">
    <property type="match status" value="1"/>
</dbReference>
<dbReference type="Gene3D" id="3.80.10.10">
    <property type="entry name" value="Ribonuclease Inhibitor"/>
    <property type="match status" value="2"/>
</dbReference>
<name>A0ABM3LTM7_BICAN</name>
<dbReference type="Proteomes" id="UP001652582">
    <property type="component" value="Chromosome 17"/>
</dbReference>
<sequence length="709" mass="79205">MFFDDEDEAYFNPELFNVVRRELFAISSNLSLTHFGLRTTIPTHTEDGIPIRKLYVSNLPPKTTRAELFGVFAQYGFIKSCWLRMGDRGPYRPSVPTYAFVTFSNPADAHKALLAPTHEKMLRGRSLKISPADSWHQPSEDPNGVINWNPQQVYLRDGSSNMPNCGSTQEIGNNEEELPVTVVAENNDKEEEAINDVNEEDNEPYNMLDILNMDCLSHILSYVSIRDLIRSERVSKRWQNMIQEYLQSIRMFKTSWWQHVPVTLTTAVLRRVLLRLGESLLRLHIDHHWSALNDRTAHTVGKFCPNLEELKVVGMHTKNWNPLIYGCRNLKSLTFVSCNKVTDSSLVHLVKKDSCIENLTVANNTHVTGLFLTGSNPPKLSSLEFYNCYSLQGTVLSAALDSLQSLTTLKLDVCPVTMWKMIPLILSKLSKLQELSLSEYTSVDTSHMPAGNDALCKSIAKLTELKILNLSRNIYISNSVLKTVAQSCTLLESLNVSGCNSKKSFPHPGVGDDAVSAVCAGCTSLTSLDVSYLSALSDTGLSAAARLSRLVKLTARGNSNLSATPFSAVLASCHHLEEIDACGCDNVSGEVIVAATDALRTRPRPVALYLAGTAAALVDSPQEYDSHKLLAVNLEEDRSNPHLRADFVDRLFEESSDGSYDDIYDHDSDEFLDQDDDMFFDDDDDEDDDDDLEDYEDMLQYHGHNILLL</sequence>
<dbReference type="GeneID" id="112045569"/>
<evidence type="ECO:0000313" key="7">
    <source>
        <dbReference type="RefSeq" id="XP_052742417.1"/>
    </source>
</evidence>
<dbReference type="PANTHER" id="PTHR13318">
    <property type="entry name" value="PARTNER OF PAIRED, ISOFORM B-RELATED"/>
    <property type="match status" value="1"/>
</dbReference>
<dbReference type="Pfam" id="PF00076">
    <property type="entry name" value="RRM_1"/>
    <property type="match status" value="1"/>
</dbReference>
<reference evidence="7" key="1">
    <citation type="submission" date="2025-08" db="UniProtKB">
        <authorList>
            <consortium name="RefSeq"/>
        </authorList>
    </citation>
    <scope>IDENTIFICATION</scope>
</reference>
<keyword evidence="6" id="KW-1185">Reference proteome</keyword>
<dbReference type="SMART" id="SM00360">
    <property type="entry name" value="RRM"/>
    <property type="match status" value="1"/>
</dbReference>